<keyword evidence="6" id="KW-0739">Sodium transport</keyword>
<comment type="similarity">
    <text evidence="6">Belongs to the NhaA Na(+)/H(+) (TC 2.A.33) antiporter family.</text>
</comment>
<feature type="transmembrane region" description="Helical" evidence="6">
    <location>
        <begin position="254"/>
        <end position="275"/>
    </location>
</feature>
<protein>
    <recommendedName>
        <fullName evidence="6">Na(+)/H(+) antiporter NhaA</fullName>
    </recommendedName>
    <alternativeName>
        <fullName evidence="6">Sodium/proton antiporter NhaA</fullName>
    </alternativeName>
</protein>
<organism evidence="7 8">
    <name type="scientific">Advenella kashmirensis</name>
    <dbReference type="NCBI Taxonomy" id="310575"/>
    <lineage>
        <taxon>Bacteria</taxon>
        <taxon>Pseudomonadati</taxon>
        <taxon>Pseudomonadota</taxon>
        <taxon>Betaproteobacteria</taxon>
        <taxon>Burkholderiales</taxon>
        <taxon>Alcaligenaceae</taxon>
    </lineage>
</organism>
<comment type="catalytic activity">
    <reaction evidence="6">
        <text>Na(+)(in) + 2 H(+)(out) = Na(+)(out) + 2 H(+)(in)</text>
        <dbReference type="Rhea" id="RHEA:29251"/>
        <dbReference type="ChEBI" id="CHEBI:15378"/>
        <dbReference type="ChEBI" id="CHEBI:29101"/>
    </reaction>
</comment>
<feature type="transmembrane region" description="Helical" evidence="6">
    <location>
        <begin position="150"/>
        <end position="171"/>
    </location>
</feature>
<reference evidence="7 8" key="1">
    <citation type="journal article" date="2018" name="Nat. Biotechnol.">
        <title>A standardized bacterial taxonomy based on genome phylogeny substantially revises the tree of life.</title>
        <authorList>
            <person name="Parks D.H."/>
            <person name="Chuvochina M."/>
            <person name="Waite D.W."/>
            <person name="Rinke C."/>
            <person name="Skarshewski A."/>
            <person name="Chaumeil P.A."/>
            <person name="Hugenholtz P."/>
        </authorList>
    </citation>
    <scope>NUCLEOTIDE SEQUENCE [LARGE SCALE GENOMIC DNA]</scope>
    <source>
        <strain evidence="7">UBA10707</strain>
    </source>
</reference>
<evidence type="ECO:0000256" key="1">
    <source>
        <dbReference type="ARBA" id="ARBA00004429"/>
    </source>
</evidence>
<keyword evidence="6" id="KW-0915">Sodium</keyword>
<keyword evidence="3 6" id="KW-0812">Transmembrane</keyword>
<name>A0A356LKT6_9BURK</name>
<comment type="function">
    <text evidence="6">Na(+)/H(+) antiporter that extrudes sodium in exchange for external protons.</text>
</comment>
<dbReference type="InterPro" id="IPR023171">
    <property type="entry name" value="Na/H_antiporter_dom_sf"/>
</dbReference>
<feature type="transmembrane region" description="Helical" evidence="6">
    <location>
        <begin position="205"/>
        <end position="234"/>
    </location>
</feature>
<dbReference type="GO" id="GO:0006885">
    <property type="term" value="P:regulation of pH"/>
    <property type="evidence" value="ECO:0007669"/>
    <property type="project" value="UniProtKB-UniRule"/>
</dbReference>
<feature type="transmembrane region" description="Helical" evidence="6">
    <location>
        <begin position="122"/>
        <end position="141"/>
    </location>
</feature>
<dbReference type="NCBIfam" id="NF007111">
    <property type="entry name" value="PRK09560.1"/>
    <property type="match status" value="1"/>
</dbReference>
<dbReference type="AlphaFoldDB" id="A0A356LKT6"/>
<feature type="transmembrane region" description="Helical" evidence="6">
    <location>
        <begin position="46"/>
        <end position="71"/>
    </location>
</feature>
<keyword evidence="5 6" id="KW-0472">Membrane</keyword>
<feature type="transmembrane region" description="Helical" evidence="6">
    <location>
        <begin position="91"/>
        <end position="110"/>
    </location>
</feature>
<gene>
    <name evidence="6 7" type="primary">nhaA</name>
    <name evidence="7" type="ORF">DD666_19140</name>
</gene>
<dbReference type="NCBIfam" id="NF007112">
    <property type="entry name" value="PRK09561.1"/>
    <property type="match status" value="1"/>
</dbReference>
<evidence type="ECO:0000256" key="5">
    <source>
        <dbReference type="ARBA" id="ARBA00023136"/>
    </source>
</evidence>
<dbReference type="GO" id="GO:0005886">
    <property type="term" value="C:plasma membrane"/>
    <property type="evidence" value="ECO:0007669"/>
    <property type="project" value="UniProtKB-SubCell"/>
</dbReference>
<evidence type="ECO:0000256" key="3">
    <source>
        <dbReference type="ARBA" id="ARBA00022692"/>
    </source>
</evidence>
<feature type="transmembrane region" description="Helical" evidence="6">
    <location>
        <begin position="287"/>
        <end position="307"/>
    </location>
</feature>
<dbReference type="PANTHER" id="PTHR30341">
    <property type="entry name" value="SODIUM ION/PROTON ANTIPORTER NHAA-RELATED"/>
    <property type="match status" value="1"/>
</dbReference>
<dbReference type="NCBIfam" id="TIGR00773">
    <property type="entry name" value="NhaA"/>
    <property type="match status" value="1"/>
</dbReference>
<dbReference type="PANTHER" id="PTHR30341:SF0">
    <property type="entry name" value="NA(+)_H(+) ANTIPORTER NHAA"/>
    <property type="match status" value="1"/>
</dbReference>
<keyword evidence="6" id="KW-0813">Transport</keyword>
<comment type="caution">
    <text evidence="7">The sequence shown here is derived from an EMBL/GenBank/DDBJ whole genome shotgun (WGS) entry which is preliminary data.</text>
</comment>
<keyword evidence="4 6" id="KW-1133">Transmembrane helix</keyword>
<feature type="transmembrane region" description="Helical" evidence="6">
    <location>
        <begin position="177"/>
        <end position="193"/>
    </location>
</feature>
<keyword evidence="2 6" id="KW-1003">Cell membrane</keyword>
<proteinExistence type="inferred from homology"/>
<evidence type="ECO:0000256" key="4">
    <source>
        <dbReference type="ARBA" id="ARBA00022989"/>
    </source>
</evidence>
<sequence length="385" mass="41237">MKRYIPKKVVYFFNSAPASGIILMVTAVLGIWLANSVMADAYFSTLSSYIAGLSVLHWINDGLMAVFFLYVGLEVKRELLTGELSSNQKRLLPCIAAIAGVVAPALIYLAFNYHDPQQIRGWAVPAATDIAFALGVLALLGSRVPTSLKIFLTALAIIDDLIAIVVIALFYTAQIQSLYLALAAGTLIALILLNRNNVVRTLPYAILGVFMWWFVLKSGIHATLAGVALALTLPMSGKNQDMNSSPLLKWEHGLSPWVAFLIVPIFGFANAGVSFGGLSWSQLGHPVVLGIAAGLFLGKQLGIFGLVWLTVKFGLAKKPEGANWPQIYGVAMLCGIGFTMSLFIGALAFTDPAVQDLAKIGVFAGSVLAAVLGYLILFFSAKEKP</sequence>
<keyword evidence="6" id="KW-0050">Antiport</keyword>
<feature type="transmembrane region" description="Helical" evidence="6">
    <location>
        <begin position="12"/>
        <end position="34"/>
    </location>
</feature>
<evidence type="ECO:0000313" key="7">
    <source>
        <dbReference type="EMBL" id="HBP31512.1"/>
    </source>
</evidence>
<feature type="transmembrane region" description="Helical" evidence="6">
    <location>
        <begin position="361"/>
        <end position="381"/>
    </location>
</feature>
<dbReference type="Pfam" id="PF06965">
    <property type="entry name" value="Na_H_antiport_1"/>
    <property type="match status" value="1"/>
</dbReference>
<dbReference type="HAMAP" id="MF_01844">
    <property type="entry name" value="NhaA"/>
    <property type="match status" value="1"/>
</dbReference>
<dbReference type="EMBL" id="DOEK01000040">
    <property type="protein sequence ID" value="HBP31512.1"/>
    <property type="molecule type" value="Genomic_DNA"/>
</dbReference>
<dbReference type="GO" id="GO:0015385">
    <property type="term" value="F:sodium:proton antiporter activity"/>
    <property type="evidence" value="ECO:0007669"/>
    <property type="project" value="UniProtKB-UniRule"/>
</dbReference>
<dbReference type="InterPro" id="IPR004670">
    <property type="entry name" value="NhaA"/>
</dbReference>
<accession>A0A356LKT6</accession>
<evidence type="ECO:0000256" key="2">
    <source>
        <dbReference type="ARBA" id="ARBA00022475"/>
    </source>
</evidence>
<dbReference type="Gene3D" id="1.20.1530.10">
    <property type="entry name" value="Na+/H+ antiporter like domain"/>
    <property type="match status" value="1"/>
</dbReference>
<comment type="subcellular location">
    <subcellularLocation>
        <location evidence="1">Cell inner membrane</location>
        <topology evidence="1">Multi-pass membrane protein</topology>
    </subcellularLocation>
    <subcellularLocation>
        <location evidence="6">Cell membrane</location>
        <topology evidence="6">Multi-pass membrane protein</topology>
    </subcellularLocation>
</comment>
<dbReference type="Proteomes" id="UP000264036">
    <property type="component" value="Unassembled WGS sequence"/>
</dbReference>
<evidence type="ECO:0000256" key="6">
    <source>
        <dbReference type="HAMAP-Rule" id="MF_01844"/>
    </source>
</evidence>
<evidence type="ECO:0000313" key="8">
    <source>
        <dbReference type="Proteomes" id="UP000264036"/>
    </source>
</evidence>
<keyword evidence="6" id="KW-0406">Ion transport</keyword>
<feature type="transmembrane region" description="Helical" evidence="6">
    <location>
        <begin position="327"/>
        <end position="349"/>
    </location>
</feature>